<dbReference type="RefSeq" id="WP_045779473.1">
    <property type="nucleotide sequence ID" value="NZ_LAJX01000121.1"/>
</dbReference>
<comment type="caution">
    <text evidence="1">The sequence shown here is derived from an EMBL/GenBank/DDBJ whole genome shotgun (WGS) entry which is preliminary data.</text>
</comment>
<dbReference type="Proteomes" id="UP000033684">
    <property type="component" value="Unassembled WGS sequence"/>
</dbReference>
<reference evidence="2" key="1">
    <citation type="submission" date="2015-03" db="EMBL/GenBank/DDBJ databases">
        <title>Draft genome sequence of a novel methanotroph (Sn10-6) isolated from flooded ricefield rhizosphere in India.</title>
        <authorList>
            <person name="Pandit P.S."/>
            <person name="Pore S.D."/>
            <person name="Arora P."/>
            <person name="Kapse N.G."/>
            <person name="Dhakephalkar P.K."/>
            <person name="Rahalkar M.C."/>
        </authorList>
    </citation>
    <scope>NUCLEOTIDE SEQUENCE [LARGE SCALE GENOMIC DNA]</scope>
    <source>
        <strain evidence="2">Sn10-6</strain>
    </source>
</reference>
<reference evidence="1 2" key="2">
    <citation type="journal article" date="2016" name="Microb. Ecol.">
        <title>Genome Characteristics of a Novel Type I Methanotroph (Sn10-6) Isolated from a Flooded Indian Rice Field.</title>
        <authorList>
            <person name="Rahalkar M.C."/>
            <person name="Pandit P.S."/>
            <person name="Dhakephalkar P.K."/>
            <person name="Pore S."/>
            <person name="Arora P."/>
            <person name="Kapse N."/>
        </authorList>
    </citation>
    <scope>NUCLEOTIDE SEQUENCE [LARGE SCALE GENOMIC DNA]</scope>
    <source>
        <strain evidence="1 2">Sn10-6</strain>
    </source>
</reference>
<sequence>MKKILLILMYIYSNFSDAQPTLQDHALGIWALPDTAKLKRWVIIHNLADAKTSGIYHIEVIGRGIKDPAWKIQHLANHLAINEQALSASVTKPLTTGDVYPESFNTGFSSWQQENNGQGGAVCTTTVLECIRK</sequence>
<evidence type="ECO:0000313" key="2">
    <source>
        <dbReference type="Proteomes" id="UP000033684"/>
    </source>
</evidence>
<gene>
    <name evidence="1" type="ORF">VZ94_12435</name>
</gene>
<keyword evidence="2" id="KW-1185">Reference proteome</keyword>
<evidence type="ECO:0000313" key="1">
    <source>
        <dbReference type="EMBL" id="KJV06255.1"/>
    </source>
</evidence>
<dbReference type="Gene3D" id="3.90.70.190">
    <property type="entry name" value="Domain of unknown function (DUF5086)"/>
    <property type="match status" value="1"/>
</dbReference>
<name>A0A0F3IHI7_9GAMM</name>
<proteinExistence type="predicted"/>
<dbReference type="Pfam" id="PF16985">
    <property type="entry name" value="DUF5086"/>
    <property type="match status" value="1"/>
</dbReference>
<accession>A0A0F3IHI7</accession>
<dbReference type="InterPro" id="IPR031561">
    <property type="entry name" value="DUF5086"/>
</dbReference>
<dbReference type="EMBL" id="LAJX01000121">
    <property type="protein sequence ID" value="KJV06255.1"/>
    <property type="molecule type" value="Genomic_DNA"/>
</dbReference>
<protein>
    <submittedName>
        <fullName evidence="1">Uncharacterized protein</fullName>
    </submittedName>
</protein>
<organism evidence="1 2">
    <name type="scientific">Methylocucumis oryzae</name>
    <dbReference type="NCBI Taxonomy" id="1632867"/>
    <lineage>
        <taxon>Bacteria</taxon>
        <taxon>Pseudomonadati</taxon>
        <taxon>Pseudomonadota</taxon>
        <taxon>Gammaproteobacteria</taxon>
        <taxon>Methylococcales</taxon>
        <taxon>Methylococcaceae</taxon>
        <taxon>Methylocucumis</taxon>
    </lineage>
</organism>
<dbReference type="InterPro" id="IPR044935">
    <property type="entry name" value="DUF5086_sf"/>
</dbReference>
<dbReference type="AlphaFoldDB" id="A0A0F3IHI7"/>